<dbReference type="AlphaFoldDB" id="A0A482IZC3"/>
<organism evidence="3 4">
    <name type="scientific">Cupriavidus metallidurans</name>
    <dbReference type="NCBI Taxonomy" id="119219"/>
    <lineage>
        <taxon>Bacteria</taxon>
        <taxon>Pseudomonadati</taxon>
        <taxon>Pseudomonadota</taxon>
        <taxon>Betaproteobacteria</taxon>
        <taxon>Burkholderiales</taxon>
        <taxon>Burkholderiaceae</taxon>
        <taxon>Cupriavidus</taxon>
    </lineage>
</organism>
<evidence type="ECO:0000256" key="1">
    <source>
        <dbReference type="SAM" id="SignalP"/>
    </source>
</evidence>
<dbReference type="RefSeq" id="WP_017511275.1">
    <property type="nucleotide sequence ID" value="NZ_CP037901.1"/>
</dbReference>
<accession>A0A482IZC3</accession>
<dbReference type="OrthoDB" id="1494661at2"/>
<reference evidence="3 4" key="1">
    <citation type="submission" date="2019-03" db="EMBL/GenBank/DDBJ databases">
        <title>Comparative insights into the high quality Complete genome sequence of highly metal resistant Cupriavidus metallidurans strain BS1 isolated from a gold-copper mine.</title>
        <authorList>
            <person name="Mazhar H.S."/>
            <person name="Rensing C."/>
        </authorList>
    </citation>
    <scope>NUCLEOTIDE SEQUENCE [LARGE SCALE GENOMIC DNA]</scope>
    <source>
        <strain evidence="3 4">BS1</strain>
    </source>
</reference>
<feature type="signal peptide" evidence="1">
    <location>
        <begin position="1"/>
        <end position="22"/>
    </location>
</feature>
<gene>
    <name evidence="3" type="ORF">DDF84_020035</name>
</gene>
<keyword evidence="1" id="KW-0732">Signal</keyword>
<sequence>MKRMTRSIASASVASVALIGLLAGCSSPKSRFYTLDPDNTVERASTATPIRVVVGPVTIPDLVDRPQIVTRVSANEVKVNEFARWAEPLKSEISQVIAADLRTTLGSDQVTVFDTGSNAMPAWRVRVDILSLDTEPAVAVSMDALWTIQPPGKQPAIAGRSVVREAVAGDGFEAIISAHNRALASVSRDIATSIRTQSGR</sequence>
<evidence type="ECO:0000313" key="3">
    <source>
        <dbReference type="EMBL" id="QBP12070.1"/>
    </source>
</evidence>
<evidence type="ECO:0000313" key="4">
    <source>
        <dbReference type="Proteomes" id="UP000253772"/>
    </source>
</evidence>
<feature type="chain" id="PRO_5019843410" evidence="1">
    <location>
        <begin position="23"/>
        <end position="200"/>
    </location>
</feature>
<dbReference type="Gene3D" id="3.40.50.10610">
    <property type="entry name" value="ABC-type transport auxiliary lipoprotein component"/>
    <property type="match status" value="1"/>
</dbReference>
<name>A0A482IZC3_9BURK</name>
<dbReference type="PROSITE" id="PS51257">
    <property type="entry name" value="PROKAR_LIPOPROTEIN"/>
    <property type="match status" value="1"/>
</dbReference>
<dbReference type="Pfam" id="PF03886">
    <property type="entry name" value="ABC_trans_aux"/>
    <property type="match status" value="1"/>
</dbReference>
<dbReference type="Proteomes" id="UP000253772">
    <property type="component" value="Chromosome c2"/>
</dbReference>
<dbReference type="SUPFAM" id="SSF159594">
    <property type="entry name" value="XCC0632-like"/>
    <property type="match status" value="1"/>
</dbReference>
<feature type="domain" description="ABC-type transport auxiliary lipoprotein component" evidence="2">
    <location>
        <begin position="33"/>
        <end position="191"/>
    </location>
</feature>
<dbReference type="InterPro" id="IPR005586">
    <property type="entry name" value="ABC_trans_aux"/>
</dbReference>
<protein>
    <submittedName>
        <fullName evidence="3">Membrane integrity-associated transporter subunit PqiC</fullName>
    </submittedName>
</protein>
<evidence type="ECO:0000259" key="2">
    <source>
        <dbReference type="Pfam" id="PF03886"/>
    </source>
</evidence>
<dbReference type="EMBL" id="CP037901">
    <property type="protein sequence ID" value="QBP12070.1"/>
    <property type="molecule type" value="Genomic_DNA"/>
</dbReference>
<proteinExistence type="predicted"/>